<dbReference type="OrthoDB" id="10255285at2759"/>
<dbReference type="Gene3D" id="3.40.1000.10">
    <property type="entry name" value="Mog1/PsbP, alpha/beta/alpha sandwich"/>
    <property type="match status" value="1"/>
</dbReference>
<organism evidence="1 2">
    <name type="scientific">Ambispora leptoticha</name>
    <dbReference type="NCBI Taxonomy" id="144679"/>
    <lineage>
        <taxon>Eukaryota</taxon>
        <taxon>Fungi</taxon>
        <taxon>Fungi incertae sedis</taxon>
        <taxon>Mucoromycota</taxon>
        <taxon>Glomeromycotina</taxon>
        <taxon>Glomeromycetes</taxon>
        <taxon>Archaeosporales</taxon>
        <taxon>Ambisporaceae</taxon>
        <taxon>Ambispora</taxon>
    </lineage>
</organism>
<protein>
    <submittedName>
        <fullName evidence="1">11464_t:CDS:1</fullName>
    </submittedName>
</protein>
<dbReference type="EMBL" id="CAJVPS010006491">
    <property type="protein sequence ID" value="CAG8625994.1"/>
    <property type="molecule type" value="Genomic_DNA"/>
</dbReference>
<comment type="caution">
    <text evidence="1">The sequence shown here is derived from an EMBL/GenBank/DDBJ whole genome shotgun (WGS) entry which is preliminary data.</text>
</comment>
<dbReference type="InterPro" id="IPR007681">
    <property type="entry name" value="Mog1"/>
</dbReference>
<proteinExistence type="predicted"/>
<name>A0A9N9D853_9GLOM</name>
<dbReference type="Proteomes" id="UP000789508">
    <property type="component" value="Unassembled WGS sequence"/>
</dbReference>
<dbReference type="SUPFAM" id="SSF55724">
    <property type="entry name" value="Mog1p/PsbP-like"/>
    <property type="match status" value="1"/>
</dbReference>
<dbReference type="InterPro" id="IPR016123">
    <property type="entry name" value="Mog1/PsbP_a/b/a-sand"/>
</dbReference>
<dbReference type="AlphaFoldDB" id="A0A9N9D853"/>
<reference evidence="1" key="1">
    <citation type="submission" date="2021-06" db="EMBL/GenBank/DDBJ databases">
        <authorList>
            <person name="Kallberg Y."/>
            <person name="Tangrot J."/>
            <person name="Rosling A."/>
        </authorList>
    </citation>
    <scope>NUCLEOTIDE SEQUENCE</scope>
    <source>
        <strain evidence="1">FL130A</strain>
    </source>
</reference>
<dbReference type="Pfam" id="PF04603">
    <property type="entry name" value="Mog1"/>
    <property type="match status" value="1"/>
</dbReference>
<feature type="non-terminal residue" evidence="1">
    <location>
        <position position="64"/>
    </location>
</feature>
<keyword evidence="2" id="KW-1185">Reference proteome</keyword>
<accession>A0A9N9D853</accession>
<sequence>MNQPPPPTLRQLFGGAIVTHIPLQFRDVRFLAQIVAFPFPLIWDSEIREVPNNQEVFVDANTDQ</sequence>
<evidence type="ECO:0000313" key="2">
    <source>
        <dbReference type="Proteomes" id="UP000789508"/>
    </source>
</evidence>
<evidence type="ECO:0000313" key="1">
    <source>
        <dbReference type="EMBL" id="CAG8625994.1"/>
    </source>
</evidence>
<gene>
    <name evidence="1" type="ORF">ALEPTO_LOCUS9163</name>
</gene>